<dbReference type="Gene3D" id="2.60.120.10">
    <property type="entry name" value="Jelly Rolls"/>
    <property type="match status" value="1"/>
</dbReference>
<gene>
    <name evidence="1" type="ORF">MNBD_BACTEROID06-177</name>
</gene>
<organism evidence="1">
    <name type="scientific">hydrothermal vent metagenome</name>
    <dbReference type="NCBI Taxonomy" id="652676"/>
    <lineage>
        <taxon>unclassified sequences</taxon>
        <taxon>metagenomes</taxon>
        <taxon>ecological metagenomes</taxon>
    </lineage>
</organism>
<reference evidence="1" key="1">
    <citation type="submission" date="2018-06" db="EMBL/GenBank/DDBJ databases">
        <authorList>
            <person name="Zhirakovskaya E."/>
        </authorList>
    </citation>
    <scope>NUCLEOTIDE SEQUENCE</scope>
</reference>
<dbReference type="SUPFAM" id="SSF51182">
    <property type="entry name" value="RmlC-like cupins"/>
    <property type="match status" value="1"/>
</dbReference>
<accession>A0A3B0V7W5</accession>
<protein>
    <recommendedName>
        <fullName evidence="2">Cupin 2 conserved barrel domain-containing protein</fullName>
    </recommendedName>
</protein>
<proteinExistence type="predicted"/>
<dbReference type="AlphaFoldDB" id="A0A3B0V7W5"/>
<evidence type="ECO:0000313" key="1">
    <source>
        <dbReference type="EMBL" id="VAW28054.1"/>
    </source>
</evidence>
<dbReference type="InterPro" id="IPR011051">
    <property type="entry name" value="RmlC_Cupin_sf"/>
</dbReference>
<name>A0A3B0V7W5_9ZZZZ</name>
<sequence length="95" mass="10487">MNVLDITTKPFNGLTVEKLLKNENCEAIMISLEAGHTLPKHSTAKEALLLMHQGEAVYSMQGEDTLLTPGVTFKIPTDIEHAIIAKKNSIIFVIR</sequence>
<evidence type="ECO:0008006" key="2">
    <source>
        <dbReference type="Google" id="ProtNLM"/>
    </source>
</evidence>
<dbReference type="InterPro" id="IPR014710">
    <property type="entry name" value="RmlC-like_jellyroll"/>
</dbReference>
<dbReference type="EMBL" id="UOES01000341">
    <property type="protein sequence ID" value="VAW28054.1"/>
    <property type="molecule type" value="Genomic_DNA"/>
</dbReference>